<dbReference type="SUPFAM" id="SSF56349">
    <property type="entry name" value="DNA breaking-rejoining enzymes"/>
    <property type="match status" value="1"/>
</dbReference>
<evidence type="ECO:0000313" key="7">
    <source>
        <dbReference type="EMBL" id="MBK3333402.1"/>
    </source>
</evidence>
<dbReference type="Proteomes" id="UP000772812">
    <property type="component" value="Unassembled WGS sequence"/>
</dbReference>
<dbReference type="InterPro" id="IPR044068">
    <property type="entry name" value="CB"/>
</dbReference>
<organism evidence="7 8">
    <name type="scientific">Persephonella atlantica</name>
    <dbReference type="NCBI Taxonomy" id="2699429"/>
    <lineage>
        <taxon>Bacteria</taxon>
        <taxon>Pseudomonadati</taxon>
        <taxon>Aquificota</taxon>
        <taxon>Aquificia</taxon>
        <taxon>Aquificales</taxon>
        <taxon>Hydrogenothermaceae</taxon>
        <taxon>Persephonella</taxon>
    </lineage>
</organism>
<dbReference type="PANTHER" id="PTHR30349">
    <property type="entry name" value="PHAGE INTEGRASE-RELATED"/>
    <property type="match status" value="1"/>
</dbReference>
<evidence type="ECO:0000256" key="1">
    <source>
        <dbReference type="ARBA" id="ARBA00022908"/>
    </source>
</evidence>
<keyword evidence="3" id="KW-0233">DNA recombination</keyword>
<evidence type="ECO:0000313" key="8">
    <source>
        <dbReference type="Proteomes" id="UP000772812"/>
    </source>
</evidence>
<name>A0ABS1GL93_9AQUI</name>
<evidence type="ECO:0000256" key="4">
    <source>
        <dbReference type="PROSITE-ProRule" id="PRU01248"/>
    </source>
</evidence>
<dbReference type="Pfam" id="PF00589">
    <property type="entry name" value="Phage_integrase"/>
    <property type="match status" value="1"/>
</dbReference>
<dbReference type="InterPro" id="IPR011010">
    <property type="entry name" value="DNA_brk_join_enz"/>
</dbReference>
<evidence type="ECO:0000259" key="6">
    <source>
        <dbReference type="PROSITE" id="PS51900"/>
    </source>
</evidence>
<dbReference type="EMBL" id="JAACYA010000002">
    <property type="protein sequence ID" value="MBK3333402.1"/>
    <property type="molecule type" value="Genomic_DNA"/>
</dbReference>
<dbReference type="InterPro" id="IPR013762">
    <property type="entry name" value="Integrase-like_cat_sf"/>
</dbReference>
<evidence type="ECO:0000256" key="2">
    <source>
        <dbReference type="ARBA" id="ARBA00023125"/>
    </source>
</evidence>
<dbReference type="PROSITE" id="PS51898">
    <property type="entry name" value="TYR_RECOMBINASE"/>
    <property type="match status" value="1"/>
</dbReference>
<dbReference type="PANTHER" id="PTHR30349:SF86">
    <property type="entry name" value="INTEGRASE_RECOMBINASE AQ_AA09-RELATED"/>
    <property type="match status" value="1"/>
</dbReference>
<dbReference type="PROSITE" id="PS51900">
    <property type="entry name" value="CB"/>
    <property type="match status" value="1"/>
</dbReference>
<sequence length="299" mass="35240">MIELENSIKDKINSYLTKLKKSGLSDKSIDTYSNLLKHFEIWAEDYGLLSDNLVIMEADIEKFIDYLKSKNLSPTTIKMVLNRTKEFIEFTGGKWYADKRIYRERSKTESAKPFSELELKQIFNHLKTTNKVYYYLALTLYGFGLRVSEAVGLLPDDIIEKEGQIFVRVRPEISKFSKSREAPLILKGEYRDNFIDFIVKRKHPKLKDKTLFTYYNDVQKRIITIDRHNVKSYFHKLSKELGINITAHRFRDTYISYMVAKGIKPLTVAKWVGHKDINTTLRYYTKLTTKDELEELQKI</sequence>
<feature type="domain" description="Core-binding (CB)" evidence="6">
    <location>
        <begin position="6"/>
        <end position="92"/>
    </location>
</feature>
<dbReference type="CDD" id="cd00397">
    <property type="entry name" value="DNA_BRE_C"/>
    <property type="match status" value="1"/>
</dbReference>
<accession>A0ABS1GL93</accession>
<evidence type="ECO:0000259" key="5">
    <source>
        <dbReference type="PROSITE" id="PS51898"/>
    </source>
</evidence>
<feature type="domain" description="Tyr recombinase" evidence="5">
    <location>
        <begin position="109"/>
        <end position="298"/>
    </location>
</feature>
<keyword evidence="2 4" id="KW-0238">DNA-binding</keyword>
<keyword evidence="1" id="KW-0229">DNA integration</keyword>
<comment type="caution">
    <text evidence="7">The sequence shown here is derived from an EMBL/GenBank/DDBJ whole genome shotgun (WGS) entry which is preliminary data.</text>
</comment>
<protein>
    <submittedName>
        <fullName evidence="7">Site-specific integrase</fullName>
    </submittedName>
</protein>
<dbReference type="InterPro" id="IPR050090">
    <property type="entry name" value="Tyrosine_recombinase_XerCD"/>
</dbReference>
<keyword evidence="8" id="KW-1185">Reference proteome</keyword>
<gene>
    <name evidence="7" type="ORF">GWK41_10030</name>
</gene>
<dbReference type="InterPro" id="IPR004107">
    <property type="entry name" value="Integrase_SAM-like_N"/>
</dbReference>
<evidence type="ECO:0000256" key="3">
    <source>
        <dbReference type="ARBA" id="ARBA00023172"/>
    </source>
</evidence>
<dbReference type="InterPro" id="IPR002104">
    <property type="entry name" value="Integrase_catalytic"/>
</dbReference>
<dbReference type="RefSeq" id="WP_200675017.1">
    <property type="nucleotide sequence ID" value="NZ_JAACYA010000002.1"/>
</dbReference>
<dbReference type="InterPro" id="IPR010998">
    <property type="entry name" value="Integrase_recombinase_N"/>
</dbReference>
<dbReference type="Pfam" id="PF02899">
    <property type="entry name" value="Phage_int_SAM_1"/>
    <property type="match status" value="1"/>
</dbReference>
<dbReference type="Gene3D" id="1.10.443.10">
    <property type="entry name" value="Intergrase catalytic core"/>
    <property type="match status" value="1"/>
</dbReference>
<dbReference type="Gene3D" id="1.10.150.130">
    <property type="match status" value="1"/>
</dbReference>
<proteinExistence type="predicted"/>
<reference evidence="7 8" key="1">
    <citation type="journal article" date="2021" name="Syst. Appl. Microbiol.">
        <title>Persephonella atlantica sp. nov.: How to adapt to physico-chemical gradients in high temperature hydrothermal habitats.</title>
        <authorList>
            <person name="Francois D.X."/>
            <person name="Godfroy A."/>
            <person name="Mathien C."/>
            <person name="Aube J."/>
            <person name="Cathalot C."/>
            <person name="Lesongeur F."/>
            <person name="L'Haridon S."/>
            <person name="Philippon X."/>
            <person name="Roussel E.G."/>
        </authorList>
    </citation>
    <scope>NUCLEOTIDE SEQUENCE [LARGE SCALE GENOMIC DNA]</scope>
    <source>
        <strain evidence="7 8">MO1340</strain>
    </source>
</reference>